<dbReference type="OrthoDB" id="9180660at2"/>
<evidence type="ECO:0000256" key="3">
    <source>
        <dbReference type="ARBA" id="ARBA00022692"/>
    </source>
</evidence>
<evidence type="ECO:0000313" key="9">
    <source>
        <dbReference type="Proteomes" id="UP000295830"/>
    </source>
</evidence>
<dbReference type="PANTHER" id="PTHR30477">
    <property type="entry name" value="ABC-TRANSPORTER METAL-BINDING PROTEIN"/>
    <property type="match status" value="1"/>
</dbReference>
<dbReference type="AlphaFoldDB" id="A0A4V3EQZ3"/>
<dbReference type="InterPro" id="IPR037294">
    <property type="entry name" value="ABC_BtuC-like"/>
</dbReference>
<keyword evidence="5 7" id="KW-0472">Membrane</keyword>
<evidence type="ECO:0000256" key="7">
    <source>
        <dbReference type="SAM" id="Phobius"/>
    </source>
</evidence>
<dbReference type="GO" id="GO:0010043">
    <property type="term" value="P:response to zinc ion"/>
    <property type="evidence" value="ECO:0007669"/>
    <property type="project" value="TreeGrafter"/>
</dbReference>
<feature type="transmembrane region" description="Helical" evidence="7">
    <location>
        <begin position="246"/>
        <end position="263"/>
    </location>
</feature>
<comment type="caution">
    <text evidence="8">The sequence shown here is derived from an EMBL/GenBank/DDBJ whole genome shotgun (WGS) entry which is preliminary data.</text>
</comment>
<keyword evidence="3 6" id="KW-0812">Transmembrane</keyword>
<keyword evidence="9" id="KW-1185">Reference proteome</keyword>
<dbReference type="Pfam" id="PF00950">
    <property type="entry name" value="ABC-3"/>
    <property type="match status" value="1"/>
</dbReference>
<gene>
    <name evidence="8" type="ORF">DES49_0167</name>
</gene>
<evidence type="ECO:0000256" key="5">
    <source>
        <dbReference type="ARBA" id="ARBA00023136"/>
    </source>
</evidence>
<dbReference type="InterPro" id="IPR001626">
    <property type="entry name" value="ABC_TroCD"/>
</dbReference>
<dbReference type="RefSeq" id="WP_133734495.1">
    <property type="nucleotide sequence ID" value="NZ_SOAX01000001.1"/>
</dbReference>
<evidence type="ECO:0000256" key="6">
    <source>
        <dbReference type="RuleBase" id="RU003943"/>
    </source>
</evidence>
<evidence type="ECO:0000256" key="2">
    <source>
        <dbReference type="ARBA" id="ARBA00008034"/>
    </source>
</evidence>
<organism evidence="8 9">
    <name type="scientific">Halospina denitrificans</name>
    <dbReference type="NCBI Taxonomy" id="332522"/>
    <lineage>
        <taxon>Bacteria</taxon>
        <taxon>Pseudomonadati</taxon>
        <taxon>Pseudomonadota</taxon>
        <taxon>Gammaproteobacteria</taxon>
        <taxon>Halospina</taxon>
    </lineage>
</organism>
<proteinExistence type="inferred from homology"/>
<dbReference type="SUPFAM" id="SSF81345">
    <property type="entry name" value="ABC transporter involved in vitamin B12 uptake, BtuC"/>
    <property type="match status" value="1"/>
</dbReference>
<accession>A0A4V3EQZ3</accession>
<comment type="similarity">
    <text evidence="2 6">Belongs to the ABC-3 integral membrane protein family.</text>
</comment>
<dbReference type="GO" id="GO:0043190">
    <property type="term" value="C:ATP-binding cassette (ABC) transporter complex"/>
    <property type="evidence" value="ECO:0007669"/>
    <property type="project" value="InterPro"/>
</dbReference>
<evidence type="ECO:0000313" key="8">
    <source>
        <dbReference type="EMBL" id="TDT44068.1"/>
    </source>
</evidence>
<keyword evidence="4 7" id="KW-1133">Transmembrane helix</keyword>
<comment type="subcellular location">
    <subcellularLocation>
        <location evidence="6">Cell membrane</location>
        <topology evidence="6">Multi-pass membrane protein</topology>
    </subcellularLocation>
    <subcellularLocation>
        <location evidence="1">Membrane</location>
        <topology evidence="1">Multi-pass membrane protein</topology>
    </subcellularLocation>
</comment>
<protein>
    <submittedName>
        <fullName evidence="8">Zinc transport system permease protein</fullName>
    </submittedName>
</protein>
<feature type="transmembrane region" description="Helical" evidence="7">
    <location>
        <begin position="128"/>
        <end position="148"/>
    </location>
</feature>
<dbReference type="PANTHER" id="PTHR30477:SF19">
    <property type="entry name" value="METAL ABC TRANSPORTER PERMEASE"/>
    <property type="match status" value="1"/>
</dbReference>
<evidence type="ECO:0000256" key="1">
    <source>
        <dbReference type="ARBA" id="ARBA00004141"/>
    </source>
</evidence>
<evidence type="ECO:0000256" key="4">
    <source>
        <dbReference type="ARBA" id="ARBA00022989"/>
    </source>
</evidence>
<dbReference type="EMBL" id="SOAX01000001">
    <property type="protein sequence ID" value="TDT44068.1"/>
    <property type="molecule type" value="Genomic_DNA"/>
</dbReference>
<feature type="transmembrane region" description="Helical" evidence="7">
    <location>
        <begin position="12"/>
        <end position="33"/>
    </location>
</feature>
<reference evidence="8 9" key="1">
    <citation type="submission" date="2019-03" db="EMBL/GenBank/DDBJ databases">
        <title>Genomic Encyclopedia of Type Strains, Phase IV (KMG-IV): sequencing the most valuable type-strain genomes for metagenomic binning, comparative biology and taxonomic classification.</title>
        <authorList>
            <person name="Goeker M."/>
        </authorList>
    </citation>
    <scope>NUCLEOTIDE SEQUENCE [LARGE SCALE GENOMIC DNA]</scope>
    <source>
        <strain evidence="8 9">DSM 15505</strain>
    </source>
</reference>
<keyword evidence="6" id="KW-0813">Transport</keyword>
<feature type="transmembrane region" description="Helical" evidence="7">
    <location>
        <begin position="66"/>
        <end position="83"/>
    </location>
</feature>
<dbReference type="Proteomes" id="UP000295830">
    <property type="component" value="Unassembled WGS sequence"/>
</dbReference>
<feature type="transmembrane region" description="Helical" evidence="7">
    <location>
        <begin position="218"/>
        <end position="239"/>
    </location>
</feature>
<sequence>MDGIDIATLRELFILPFLTGLVLAVLLPLLGCYLRLRGEWLAALGFSHIAAAGSVLGLPLGLPTTLTATVATTLAALANALIARMGNSQFALMLVLGWAGALFLAANTNQGEVISEGLLRGQLYFSTAGHLVGALITLAGFLLSLHWLNRRLLIQRFFPDYYAANGRTNWHHELLFVVLLVPAVVLGTLAIGALPAFALFFVPAWVAFGLVRSWKHGLWLSAIIGASVYLLAFFIALLMNQPFGPLLALLLALTSVLRLVGPIKGQNSY</sequence>
<name>A0A4V3EQZ3_9GAMM</name>
<feature type="transmembrane region" description="Helical" evidence="7">
    <location>
        <begin position="174"/>
        <end position="206"/>
    </location>
</feature>
<feature type="transmembrane region" description="Helical" evidence="7">
    <location>
        <begin position="90"/>
        <end position="108"/>
    </location>
</feature>
<dbReference type="GO" id="GO:0055085">
    <property type="term" value="P:transmembrane transport"/>
    <property type="evidence" value="ECO:0007669"/>
    <property type="project" value="InterPro"/>
</dbReference>